<keyword evidence="4" id="KW-0132">Cell division</keyword>
<gene>
    <name evidence="5" type="ORF">PXEA_LOCUS11199</name>
</gene>
<evidence type="ECO:0000313" key="6">
    <source>
        <dbReference type="Proteomes" id="UP000784294"/>
    </source>
</evidence>
<reference evidence="5" key="1">
    <citation type="submission" date="2018-11" db="EMBL/GenBank/DDBJ databases">
        <authorList>
            <consortium name="Pathogen Informatics"/>
        </authorList>
    </citation>
    <scope>NUCLEOTIDE SEQUENCE</scope>
</reference>
<dbReference type="OrthoDB" id="5949865at2759"/>
<comment type="function">
    <text evidence="4">Protein phosphatase inhibitor that specifically inhibits protein phosphatase 2A (PP2A) during mitosis.</text>
</comment>
<name>A0A3S5FDB1_9PLAT</name>
<organism evidence="5 6">
    <name type="scientific">Protopolystoma xenopodis</name>
    <dbReference type="NCBI Taxonomy" id="117903"/>
    <lineage>
        <taxon>Eukaryota</taxon>
        <taxon>Metazoa</taxon>
        <taxon>Spiralia</taxon>
        <taxon>Lophotrochozoa</taxon>
        <taxon>Platyhelminthes</taxon>
        <taxon>Monogenea</taxon>
        <taxon>Polyopisthocotylea</taxon>
        <taxon>Polystomatidea</taxon>
        <taxon>Polystomatidae</taxon>
        <taxon>Protopolystoma</taxon>
    </lineage>
</organism>
<dbReference type="Proteomes" id="UP000784294">
    <property type="component" value="Unassembled WGS sequence"/>
</dbReference>
<dbReference type="Pfam" id="PF04667">
    <property type="entry name" value="Endosulfine"/>
    <property type="match status" value="1"/>
</dbReference>
<accession>A0A3S5FDB1</accession>
<sequence>MEQLEEEKLRNKYPNLAKQNSALLRKRLNKNVKYFDSGDYNMAKARVCGSKPTIIPSTSPSSDVPLPEVILPTATGETIPTVENVPAMRKKTNTFICPGSLMQPPASPTSGLHANPGLLHRASLHVNGFPRHTQIVARSQSVIVPTSVARTFHVADKEISNFGNESKLGVEHCTDIGRQEESPTNKFGTS</sequence>
<keyword evidence="3 4" id="KW-0650">Protein phosphatase inhibitor</keyword>
<evidence type="ECO:0000256" key="4">
    <source>
        <dbReference type="RuleBase" id="RU363120"/>
    </source>
</evidence>
<dbReference type="EMBL" id="CAAALY010034073">
    <property type="protein sequence ID" value="VEL17759.1"/>
    <property type="molecule type" value="Genomic_DNA"/>
</dbReference>
<evidence type="ECO:0000313" key="5">
    <source>
        <dbReference type="EMBL" id="VEL17759.1"/>
    </source>
</evidence>
<comment type="subcellular location">
    <subcellularLocation>
        <location evidence="4">Cytoplasm</location>
    </subcellularLocation>
</comment>
<evidence type="ECO:0000256" key="3">
    <source>
        <dbReference type="ARBA" id="ARBA00023272"/>
    </source>
</evidence>
<dbReference type="GO" id="GO:0005737">
    <property type="term" value="C:cytoplasm"/>
    <property type="evidence" value="ECO:0007669"/>
    <property type="project" value="UniProtKB-SubCell"/>
</dbReference>
<proteinExistence type="inferred from homology"/>
<keyword evidence="4" id="KW-0131">Cell cycle</keyword>
<comment type="similarity">
    <text evidence="1 4">Belongs to the endosulfine family.</text>
</comment>
<comment type="caution">
    <text evidence="5">The sequence shown here is derived from an EMBL/GenBank/DDBJ whole genome shotgun (WGS) entry which is preliminary data.</text>
</comment>
<dbReference type="GO" id="GO:0051301">
    <property type="term" value="P:cell division"/>
    <property type="evidence" value="ECO:0007669"/>
    <property type="project" value="UniProtKB-KW"/>
</dbReference>
<dbReference type="GO" id="GO:0004864">
    <property type="term" value="F:protein phosphatase inhibitor activity"/>
    <property type="evidence" value="ECO:0007669"/>
    <property type="project" value="UniProtKB-KW"/>
</dbReference>
<evidence type="ECO:0000256" key="2">
    <source>
        <dbReference type="ARBA" id="ARBA00022776"/>
    </source>
</evidence>
<protein>
    <submittedName>
        <fullName evidence="5">Uncharacterized protein</fullName>
    </submittedName>
</protein>
<keyword evidence="4" id="KW-0963">Cytoplasm</keyword>
<keyword evidence="6" id="KW-1185">Reference proteome</keyword>
<dbReference type="AlphaFoldDB" id="A0A3S5FDB1"/>
<keyword evidence="2 4" id="KW-0498">Mitosis</keyword>
<dbReference type="InterPro" id="IPR006760">
    <property type="entry name" value="Endosulphine"/>
</dbReference>
<evidence type="ECO:0000256" key="1">
    <source>
        <dbReference type="ARBA" id="ARBA00010520"/>
    </source>
</evidence>